<gene>
    <name evidence="1" type="ORF">AV530_019693</name>
</gene>
<dbReference type="AlphaFoldDB" id="A0A1V4JEV6"/>
<dbReference type="Proteomes" id="UP000190648">
    <property type="component" value="Unassembled WGS sequence"/>
</dbReference>
<accession>A0A1V4JEV6</accession>
<organism evidence="1 2">
    <name type="scientific">Patagioenas fasciata monilis</name>
    <dbReference type="NCBI Taxonomy" id="372326"/>
    <lineage>
        <taxon>Eukaryota</taxon>
        <taxon>Metazoa</taxon>
        <taxon>Chordata</taxon>
        <taxon>Craniata</taxon>
        <taxon>Vertebrata</taxon>
        <taxon>Euteleostomi</taxon>
        <taxon>Archelosauria</taxon>
        <taxon>Archosauria</taxon>
        <taxon>Dinosauria</taxon>
        <taxon>Saurischia</taxon>
        <taxon>Theropoda</taxon>
        <taxon>Coelurosauria</taxon>
        <taxon>Aves</taxon>
        <taxon>Neognathae</taxon>
        <taxon>Neoaves</taxon>
        <taxon>Columbimorphae</taxon>
        <taxon>Columbiformes</taxon>
        <taxon>Columbidae</taxon>
        <taxon>Patagioenas</taxon>
    </lineage>
</organism>
<evidence type="ECO:0000313" key="2">
    <source>
        <dbReference type="Proteomes" id="UP000190648"/>
    </source>
</evidence>
<evidence type="ECO:0000313" key="1">
    <source>
        <dbReference type="EMBL" id="OPJ70585.1"/>
    </source>
</evidence>
<proteinExistence type="predicted"/>
<comment type="caution">
    <text evidence="1">The sequence shown here is derived from an EMBL/GenBank/DDBJ whole genome shotgun (WGS) entry which is preliminary data.</text>
</comment>
<keyword evidence="2" id="KW-1185">Reference proteome</keyword>
<sequence>MILRNSKDSFSNGCHRVKWMVALIVIATVNKGEEEEEEDEDEGKNSAYQHHRMTLLRTSPTLNKCCTFLEL</sequence>
<dbReference type="EMBL" id="LSYS01007908">
    <property type="protein sequence ID" value="OPJ70585.1"/>
    <property type="molecule type" value="Genomic_DNA"/>
</dbReference>
<protein>
    <submittedName>
        <fullName evidence="1">Uncharacterized protein</fullName>
    </submittedName>
</protein>
<name>A0A1V4JEV6_PATFA</name>
<reference evidence="1 2" key="1">
    <citation type="submission" date="2016-02" db="EMBL/GenBank/DDBJ databases">
        <title>Band-tailed pigeon sequencing and assembly.</title>
        <authorList>
            <person name="Soares A.E."/>
            <person name="Novak B.J."/>
            <person name="Rice E.S."/>
            <person name="O'Connell B."/>
            <person name="Chang D."/>
            <person name="Weber S."/>
            <person name="Shapiro B."/>
        </authorList>
    </citation>
    <scope>NUCLEOTIDE SEQUENCE [LARGE SCALE GENOMIC DNA]</scope>
    <source>
        <strain evidence="1">BTP2013</strain>
        <tissue evidence="1">Blood</tissue>
    </source>
</reference>